<feature type="compositionally biased region" description="Acidic residues" evidence="14">
    <location>
        <begin position="694"/>
        <end position="739"/>
    </location>
</feature>
<keyword evidence="8" id="KW-0007">Acetylation</keyword>
<keyword evidence="7" id="KW-0862">Zinc</keyword>
<feature type="compositionally biased region" description="Low complexity" evidence="14">
    <location>
        <begin position="201"/>
        <end position="210"/>
    </location>
</feature>
<feature type="compositionally biased region" description="Low complexity" evidence="14">
    <location>
        <begin position="808"/>
        <end position="823"/>
    </location>
</feature>
<dbReference type="Proteomes" id="UP000053664">
    <property type="component" value="Unassembled WGS sequence"/>
</dbReference>
<evidence type="ECO:0000259" key="15">
    <source>
        <dbReference type="PROSITE" id="PS51726"/>
    </source>
</evidence>
<feature type="region of interest" description="Disordered" evidence="14">
    <location>
        <begin position="243"/>
        <end position="267"/>
    </location>
</feature>
<feature type="region of interest" description="Disordered" evidence="14">
    <location>
        <begin position="344"/>
        <end position="370"/>
    </location>
</feature>
<dbReference type="InterPro" id="IPR002717">
    <property type="entry name" value="HAT_MYST-type"/>
</dbReference>
<evidence type="ECO:0000256" key="5">
    <source>
        <dbReference type="ARBA" id="ARBA00022723"/>
    </source>
</evidence>
<feature type="region of interest" description="Disordered" evidence="14">
    <location>
        <begin position="903"/>
        <end position="923"/>
    </location>
</feature>
<evidence type="ECO:0000256" key="4">
    <source>
        <dbReference type="ARBA" id="ARBA00022679"/>
    </source>
</evidence>
<proteinExistence type="inferred from homology"/>
<keyword evidence="6" id="KW-0863">Zinc-finger</keyword>
<dbReference type="EC" id="2.3.1.48" evidence="3"/>
<evidence type="ECO:0000313" key="16">
    <source>
        <dbReference type="EMBL" id="EPQ29719.1"/>
    </source>
</evidence>
<evidence type="ECO:0000256" key="6">
    <source>
        <dbReference type="ARBA" id="ARBA00022771"/>
    </source>
</evidence>
<evidence type="ECO:0000256" key="7">
    <source>
        <dbReference type="ARBA" id="ARBA00022833"/>
    </source>
</evidence>
<dbReference type="GO" id="GO:0008270">
    <property type="term" value="F:zinc ion binding"/>
    <property type="evidence" value="ECO:0007669"/>
    <property type="project" value="UniProtKB-KW"/>
</dbReference>
<keyword evidence="4" id="KW-0808">Transferase</keyword>
<reference evidence="16 17" key="1">
    <citation type="journal article" date="2013" name="Plant Cell">
        <title>The transition from a phytopathogenic smut ancestor to an anamorphic biocontrol agent deciphered by comparative whole-genome analysis.</title>
        <authorList>
            <person name="Lefebvre F."/>
            <person name="Joly D.L."/>
            <person name="Labbe C."/>
            <person name="Teichmann B."/>
            <person name="Linning R."/>
            <person name="Belzile F."/>
            <person name="Bakkeren G."/>
            <person name="Belanger R.R."/>
        </authorList>
    </citation>
    <scope>NUCLEOTIDE SEQUENCE [LARGE SCALE GENOMIC DNA]</scope>
    <source>
        <strain evidence="16 17">PF-1</strain>
    </source>
</reference>
<feature type="compositionally biased region" description="Low complexity" evidence="14">
    <location>
        <begin position="172"/>
        <end position="186"/>
    </location>
</feature>
<dbReference type="OrthoDB" id="787137at2759"/>
<dbReference type="InterPro" id="IPR050603">
    <property type="entry name" value="MYST_HAT"/>
</dbReference>
<keyword evidence="12" id="KW-0012">Acyltransferase</keyword>
<evidence type="ECO:0000256" key="11">
    <source>
        <dbReference type="ARBA" id="ARBA00023242"/>
    </source>
</evidence>
<protein>
    <recommendedName>
        <fullName evidence="3">histone acetyltransferase</fullName>
        <ecNumber evidence="3">2.3.1.48</ecNumber>
    </recommendedName>
</protein>
<dbReference type="InterPro" id="IPR036388">
    <property type="entry name" value="WH-like_DNA-bd_sf"/>
</dbReference>
<evidence type="ECO:0000256" key="12">
    <source>
        <dbReference type="ARBA" id="ARBA00023315"/>
    </source>
</evidence>
<dbReference type="FunFam" id="3.40.630.30:FF:000156">
    <property type="entry name" value="Histone acetyltransferase"/>
    <property type="match status" value="1"/>
</dbReference>
<name>A0A061HB78_9BASI</name>
<keyword evidence="10" id="KW-0804">Transcription</keyword>
<dbReference type="InterPro" id="IPR016181">
    <property type="entry name" value="Acyl_CoA_acyltransferase"/>
</dbReference>
<dbReference type="KEGG" id="pfp:PFL1_02939"/>
<comment type="similarity">
    <text evidence="2">Belongs to the MYST (SAS/MOZ) family.</text>
</comment>
<organism evidence="16 17">
    <name type="scientific">Pseudozyma flocculosa PF-1</name>
    <dbReference type="NCBI Taxonomy" id="1277687"/>
    <lineage>
        <taxon>Eukaryota</taxon>
        <taxon>Fungi</taxon>
        <taxon>Dikarya</taxon>
        <taxon>Basidiomycota</taxon>
        <taxon>Ustilaginomycotina</taxon>
        <taxon>Ustilaginomycetes</taxon>
        <taxon>Ustilaginales</taxon>
        <taxon>Ustilaginaceae</taxon>
        <taxon>Pseudozyma</taxon>
    </lineage>
</organism>
<dbReference type="GO" id="GO:0035267">
    <property type="term" value="C:NuA4 histone acetyltransferase complex"/>
    <property type="evidence" value="ECO:0007669"/>
    <property type="project" value="TreeGrafter"/>
</dbReference>
<dbReference type="InterPro" id="IPR016197">
    <property type="entry name" value="Chromo-like_dom_sf"/>
</dbReference>
<dbReference type="GeneID" id="19317051"/>
<dbReference type="RefSeq" id="XP_007878642.1">
    <property type="nucleotide sequence ID" value="XM_007880451.1"/>
</dbReference>
<feature type="compositionally biased region" description="Low complexity" evidence="14">
    <location>
        <begin position="761"/>
        <end position="782"/>
    </location>
</feature>
<evidence type="ECO:0000256" key="10">
    <source>
        <dbReference type="ARBA" id="ARBA00023163"/>
    </source>
</evidence>
<keyword evidence="9" id="KW-0805">Transcription regulation</keyword>
<feature type="active site" description="Proton donor/acceptor" evidence="13">
    <location>
        <position position="520"/>
    </location>
</feature>
<dbReference type="GO" id="GO:0046972">
    <property type="term" value="F:histone H4K16 acetyltransferase activity"/>
    <property type="evidence" value="ECO:0007669"/>
    <property type="project" value="TreeGrafter"/>
</dbReference>
<dbReference type="PANTHER" id="PTHR10615:SF219">
    <property type="entry name" value="HISTONE ACETYLTRANSFERASE KAT5"/>
    <property type="match status" value="1"/>
</dbReference>
<evidence type="ECO:0000256" key="9">
    <source>
        <dbReference type="ARBA" id="ARBA00023015"/>
    </source>
</evidence>
<feature type="domain" description="MYST-type HAT" evidence="15">
    <location>
        <begin position="213"/>
        <end position="615"/>
    </location>
</feature>
<dbReference type="PANTHER" id="PTHR10615">
    <property type="entry name" value="HISTONE ACETYLTRANSFERASE"/>
    <property type="match status" value="1"/>
</dbReference>
<feature type="region of interest" description="Disordered" evidence="14">
    <location>
        <begin position="553"/>
        <end position="577"/>
    </location>
</feature>
<dbReference type="GO" id="GO:0006355">
    <property type="term" value="P:regulation of DNA-templated transcription"/>
    <property type="evidence" value="ECO:0007669"/>
    <property type="project" value="InterPro"/>
</dbReference>
<gene>
    <name evidence="16" type="ORF">PFL1_02939</name>
</gene>
<feature type="region of interest" description="Disordered" evidence="14">
    <location>
        <begin position="280"/>
        <end position="331"/>
    </location>
</feature>
<feature type="compositionally biased region" description="Low complexity" evidence="14">
    <location>
        <begin position="630"/>
        <end position="642"/>
    </location>
</feature>
<dbReference type="SUPFAM" id="SSF55729">
    <property type="entry name" value="Acyl-CoA N-acyltransferases (Nat)"/>
    <property type="match status" value="1"/>
</dbReference>
<dbReference type="HOGENOM" id="CLU_011815_7_1_1"/>
<dbReference type="Gene3D" id="3.30.60.60">
    <property type="entry name" value="N-acetyl transferase-like"/>
    <property type="match status" value="1"/>
</dbReference>
<dbReference type="Pfam" id="PF11717">
    <property type="entry name" value="Tudor-knot"/>
    <property type="match status" value="1"/>
</dbReference>
<evidence type="ECO:0000256" key="14">
    <source>
        <dbReference type="SAM" id="MobiDB-lite"/>
    </source>
</evidence>
<dbReference type="AlphaFoldDB" id="A0A061HB78"/>
<dbReference type="Pfam" id="PF17772">
    <property type="entry name" value="zf-MYST"/>
    <property type="match status" value="1"/>
</dbReference>
<feature type="region of interest" description="Disordered" evidence="14">
    <location>
        <begin position="620"/>
        <end position="831"/>
    </location>
</feature>
<dbReference type="eggNOG" id="KOG2747">
    <property type="taxonomic scope" value="Eukaryota"/>
</dbReference>
<evidence type="ECO:0000256" key="3">
    <source>
        <dbReference type="ARBA" id="ARBA00013184"/>
    </source>
</evidence>
<dbReference type="Gene3D" id="3.40.630.30">
    <property type="match status" value="1"/>
</dbReference>
<evidence type="ECO:0000313" key="17">
    <source>
        <dbReference type="Proteomes" id="UP000053664"/>
    </source>
</evidence>
<evidence type="ECO:0000256" key="8">
    <source>
        <dbReference type="ARBA" id="ARBA00022990"/>
    </source>
</evidence>
<feature type="compositionally biased region" description="Low complexity" evidence="14">
    <location>
        <begin position="255"/>
        <end position="265"/>
    </location>
</feature>
<dbReference type="InterPro" id="IPR025995">
    <property type="entry name" value="Tudor-knot"/>
</dbReference>
<feature type="compositionally biased region" description="Basic and acidic residues" evidence="14">
    <location>
        <begin position="293"/>
        <end position="307"/>
    </location>
</feature>
<evidence type="ECO:0000256" key="1">
    <source>
        <dbReference type="ARBA" id="ARBA00004123"/>
    </source>
</evidence>
<evidence type="ECO:0000256" key="2">
    <source>
        <dbReference type="ARBA" id="ARBA00010107"/>
    </source>
</evidence>
<keyword evidence="11" id="KW-0539">Nucleus</keyword>
<feature type="compositionally biased region" description="Low complexity" evidence="14">
    <location>
        <begin position="14"/>
        <end position="24"/>
    </location>
</feature>
<dbReference type="GO" id="GO:0005634">
    <property type="term" value="C:nucleus"/>
    <property type="evidence" value="ECO:0007669"/>
    <property type="project" value="UniProtKB-SubCell"/>
</dbReference>
<dbReference type="SUPFAM" id="SSF54160">
    <property type="entry name" value="Chromo domain-like"/>
    <property type="match status" value="1"/>
</dbReference>
<dbReference type="Gene3D" id="1.10.10.10">
    <property type="entry name" value="Winged helix-like DNA-binding domain superfamily/Winged helix DNA-binding domain"/>
    <property type="match status" value="1"/>
</dbReference>
<dbReference type="InterPro" id="IPR040706">
    <property type="entry name" value="Zf-MYST"/>
</dbReference>
<comment type="subcellular location">
    <subcellularLocation>
        <location evidence="1">Nucleus</location>
    </subcellularLocation>
</comment>
<accession>A0A061HB78</accession>
<feature type="region of interest" description="Disordered" evidence="14">
    <location>
        <begin position="1"/>
        <end position="40"/>
    </location>
</feature>
<dbReference type="EMBL" id="KE361630">
    <property type="protein sequence ID" value="EPQ29719.1"/>
    <property type="molecule type" value="Genomic_DNA"/>
</dbReference>
<dbReference type="Gene3D" id="2.30.30.140">
    <property type="match status" value="1"/>
</dbReference>
<dbReference type="PROSITE" id="PS51726">
    <property type="entry name" value="MYST_HAT"/>
    <property type="match status" value="1"/>
</dbReference>
<sequence>MSEAPSHPLNNDVHAAPSPSSHSAPPSPLDHPQSNTARQHHFTPSSLCHVIDSNGLHRPATILSVRHIPPPQPASATKRGVVAPLHDPPPPTTLYYVHVHGQDKRLDAWVDAADVRPPSATDNATPSSIAIATSSAAGAAASTAATPVSAAKGKRKRVKLDDADAFSDGIRSPTVRSRVSSPSTAAGAEASLHATASTNGRAQRQRSASDAATAVRNIDKVYYGAYEIRTWYFSPYPLEDDHPADDHHAASPRTAAGGSNSASSALNRKTTAAAAAAAMAAGKSNGIGRIKREKSSLGRDTPPRDHTASPLHQPAHHHLHRGPGGALGGSVKDAPAVAAVLDASPSEATTTRKSHHAATAGTNGARSASAPGGRNLWICEGCFKYMKSYSGYAFHKKQCTYSHPPGRKVYERGGHIIWEVDGADAKLYAQNLSLFGKLFIDHKTLYFDVEPFLFYVLTEAQSSSFDHAVGFFSKEKQSYDDYNLACIITFPPFQRKSFGTLMIEFSYALSARQGMLGTPERPLSDLGLKGYVSFWSAVVVRTLLIAFGNGGGGAGGEGTGGVDEDEGDGEGRQRWAKMDERSRACAKLKTLETRCSLLGLPREAIEQDGLDEVREACRSKVDKDERRAARVVAASPSAPASATDAVGAGGERKGLTIRLRRKIKTDDAAEAQPDEPPTTRRTTRRRTSIKVSDSESEDGSASDEDGDSEEDEYSDEDSDDDEEEEDEDGQGAGEDDDLYVDNGQTSRAHGRPTRSSDRKPAAASAAHMARPTTATATAAGGRTLRERRTRRSEGASASTMHGTPQPLTVSTTTNATSASSTSSGAGPRAKRYPAHPALLLSTLDDFPSSSSTSTSTATATTTMTVETTLDLLSKTTHLRTEDIAVALAECGLVSCRLPAHPPDATAAPATDEGGHRGGGEDGQMGIVLTSKAVRAVARRRKVREAVLDPDCLLI</sequence>
<feature type="region of interest" description="Disordered" evidence="14">
    <location>
        <begin position="66"/>
        <end position="85"/>
    </location>
</feature>
<keyword evidence="5" id="KW-0479">Metal-binding</keyword>
<dbReference type="Pfam" id="PF01853">
    <property type="entry name" value="MOZ_SAS"/>
    <property type="match status" value="1"/>
</dbReference>
<feature type="region of interest" description="Disordered" evidence="14">
    <location>
        <begin position="164"/>
        <end position="210"/>
    </location>
</feature>
<evidence type="ECO:0000256" key="13">
    <source>
        <dbReference type="PIRSR" id="PIRSR602717-51"/>
    </source>
</evidence>